<dbReference type="Gene3D" id="3.90.550.10">
    <property type="entry name" value="Spore Coat Polysaccharide Biosynthesis Protein SpsA, Chain A"/>
    <property type="match status" value="1"/>
</dbReference>
<keyword evidence="4 6" id="KW-0808">Transferase</keyword>
<comment type="caution">
    <text evidence="6">The sequence shown here is derived from an EMBL/GenBank/DDBJ whole genome shotgun (WGS) entry which is preliminary data.</text>
</comment>
<dbReference type="EMBL" id="BNBD01000010">
    <property type="protein sequence ID" value="GHF59810.1"/>
    <property type="molecule type" value="Genomic_DNA"/>
</dbReference>
<dbReference type="RefSeq" id="WP_229891389.1">
    <property type="nucleotide sequence ID" value="NZ_BNBD01000010.1"/>
</dbReference>
<protein>
    <submittedName>
        <fullName evidence="6">Transferase</fullName>
    </submittedName>
</protein>
<keyword evidence="7" id="KW-1185">Reference proteome</keyword>
<accession>A0A919EF52</accession>
<dbReference type="SUPFAM" id="SSF53448">
    <property type="entry name" value="Nucleotide-diphospho-sugar transferases"/>
    <property type="match status" value="1"/>
</dbReference>
<evidence type="ECO:0000256" key="3">
    <source>
        <dbReference type="ARBA" id="ARBA00022676"/>
    </source>
</evidence>
<gene>
    <name evidence="6" type="ORF">GCM10010218_46700</name>
</gene>
<comment type="similarity">
    <text evidence="2">Belongs to the glycosyltransferase 2 family.</text>
</comment>
<organism evidence="6 7">
    <name type="scientific">Streptomyces mashuensis</name>
    <dbReference type="NCBI Taxonomy" id="33904"/>
    <lineage>
        <taxon>Bacteria</taxon>
        <taxon>Bacillati</taxon>
        <taxon>Actinomycetota</taxon>
        <taxon>Actinomycetes</taxon>
        <taxon>Kitasatosporales</taxon>
        <taxon>Streptomycetaceae</taxon>
        <taxon>Streptomyces</taxon>
    </lineage>
</organism>
<reference evidence="6" key="2">
    <citation type="submission" date="2020-09" db="EMBL/GenBank/DDBJ databases">
        <authorList>
            <person name="Sun Q."/>
            <person name="Ohkuma M."/>
        </authorList>
    </citation>
    <scope>NUCLEOTIDE SEQUENCE</scope>
    <source>
        <strain evidence="6">JCM 4059</strain>
    </source>
</reference>
<dbReference type="InterPro" id="IPR029044">
    <property type="entry name" value="Nucleotide-diphossugar_trans"/>
</dbReference>
<evidence type="ECO:0000256" key="2">
    <source>
        <dbReference type="ARBA" id="ARBA00006739"/>
    </source>
</evidence>
<proteinExistence type="inferred from homology"/>
<dbReference type="GO" id="GO:0016757">
    <property type="term" value="F:glycosyltransferase activity"/>
    <property type="evidence" value="ECO:0007669"/>
    <property type="project" value="UniProtKB-KW"/>
</dbReference>
<reference evidence="6" key="1">
    <citation type="journal article" date="2014" name="Int. J. Syst. Evol. Microbiol.">
        <title>Complete genome sequence of Corynebacterium casei LMG S-19264T (=DSM 44701T), isolated from a smear-ripened cheese.</title>
        <authorList>
            <consortium name="US DOE Joint Genome Institute (JGI-PGF)"/>
            <person name="Walter F."/>
            <person name="Albersmeier A."/>
            <person name="Kalinowski J."/>
            <person name="Ruckert C."/>
        </authorList>
    </citation>
    <scope>NUCLEOTIDE SEQUENCE</scope>
    <source>
        <strain evidence="6">JCM 4059</strain>
    </source>
</reference>
<sequence>MSGAGRMSGAGNAGSTEGAAYAVVVPTVGRPCLADCLAALAASVGPSPREVVVVDDRPGGGHARPPLSLQPLGPLEPCARLLRSGGRGPAAARNTGLRAVSAPWVVFLDDDVRVGRLWRTEVLRDLVAAGPRVGGVQGSLEVPLPADRRPTDWERNTAGLAGARWATADMAYRTAVLAAVGGFDERFPRAFREDADLALRVCGAGWRLERGRRRTRHPVRPAGRWASVRAQAGNADDALMRRLHGRDWWRRAEAPRGRLRAHAAVTAAGALALALALARRPEAAALAALSWALGTAEFAWARIAPGPRTAAEVAAMVATSVVIPPVAVCHRLRGMWRHRSARPLPAARPAPVAAPAAVRAVTGKGAVP</sequence>
<evidence type="ECO:0000256" key="1">
    <source>
        <dbReference type="ARBA" id="ARBA00004776"/>
    </source>
</evidence>
<feature type="domain" description="Glycosyltransferase 2-like" evidence="5">
    <location>
        <begin position="23"/>
        <end position="116"/>
    </location>
</feature>
<keyword evidence="3" id="KW-0328">Glycosyltransferase</keyword>
<dbReference type="InterPro" id="IPR001173">
    <property type="entry name" value="Glyco_trans_2-like"/>
</dbReference>
<dbReference type="PANTHER" id="PTHR43179:SF12">
    <property type="entry name" value="GALACTOFURANOSYLTRANSFERASE GLFT2"/>
    <property type="match status" value="1"/>
</dbReference>
<evidence type="ECO:0000313" key="6">
    <source>
        <dbReference type="EMBL" id="GHF59810.1"/>
    </source>
</evidence>
<dbReference type="Pfam" id="PF00535">
    <property type="entry name" value="Glycos_transf_2"/>
    <property type="match status" value="1"/>
</dbReference>
<dbReference type="Proteomes" id="UP000638313">
    <property type="component" value="Unassembled WGS sequence"/>
</dbReference>
<evidence type="ECO:0000259" key="5">
    <source>
        <dbReference type="Pfam" id="PF00535"/>
    </source>
</evidence>
<dbReference type="AlphaFoldDB" id="A0A919EF52"/>
<name>A0A919EF52_9ACTN</name>
<dbReference type="PANTHER" id="PTHR43179">
    <property type="entry name" value="RHAMNOSYLTRANSFERASE WBBL"/>
    <property type="match status" value="1"/>
</dbReference>
<evidence type="ECO:0000256" key="4">
    <source>
        <dbReference type="ARBA" id="ARBA00022679"/>
    </source>
</evidence>
<evidence type="ECO:0000313" key="7">
    <source>
        <dbReference type="Proteomes" id="UP000638313"/>
    </source>
</evidence>
<comment type="pathway">
    <text evidence="1">Cell wall biogenesis; cell wall polysaccharide biosynthesis.</text>
</comment>